<organism evidence="1 2">
    <name type="scientific">Mytilus coruscus</name>
    <name type="common">Sea mussel</name>
    <dbReference type="NCBI Taxonomy" id="42192"/>
    <lineage>
        <taxon>Eukaryota</taxon>
        <taxon>Metazoa</taxon>
        <taxon>Spiralia</taxon>
        <taxon>Lophotrochozoa</taxon>
        <taxon>Mollusca</taxon>
        <taxon>Bivalvia</taxon>
        <taxon>Autobranchia</taxon>
        <taxon>Pteriomorphia</taxon>
        <taxon>Mytilida</taxon>
        <taxon>Mytiloidea</taxon>
        <taxon>Mytilidae</taxon>
        <taxon>Mytilinae</taxon>
        <taxon>Mytilus</taxon>
    </lineage>
</organism>
<evidence type="ECO:0000313" key="1">
    <source>
        <dbReference type="EMBL" id="CAC5384762.1"/>
    </source>
</evidence>
<protein>
    <submittedName>
        <fullName evidence="1">Uncharacterized protein</fullName>
    </submittedName>
</protein>
<proteinExistence type="predicted"/>
<name>A0A6J8BM74_MYTCO</name>
<sequence length="220" mass="24151">MPFRLNVSTLMTETSGINCRATLAINIAKNAAALTFPLNDSKLTWYLALANQGGGGIICAIEFEEVPGAAAVIGSVCNISSWCYSLFEALFAELPRRENGTCENLRDLLLSWRLRIIDLDNCQDIKVSRRPEALWKHSISDNGNGYEVSYNFGALSDDSLNFELLGKMLATVLIQGGPVLPTFSHTMVAYGIQGMQCAKIDTVKDIKTKIIIENVRIDIT</sequence>
<keyword evidence="2" id="KW-1185">Reference proteome</keyword>
<dbReference type="Proteomes" id="UP000507470">
    <property type="component" value="Unassembled WGS sequence"/>
</dbReference>
<dbReference type="AlphaFoldDB" id="A0A6J8BM74"/>
<gene>
    <name evidence="1" type="ORF">MCOR_20373</name>
</gene>
<reference evidence="1 2" key="1">
    <citation type="submission" date="2020-06" db="EMBL/GenBank/DDBJ databases">
        <authorList>
            <person name="Li R."/>
            <person name="Bekaert M."/>
        </authorList>
    </citation>
    <scope>NUCLEOTIDE SEQUENCE [LARGE SCALE GENOMIC DNA]</scope>
    <source>
        <strain evidence="2">wild</strain>
    </source>
</reference>
<dbReference type="EMBL" id="CACVKT020003644">
    <property type="protein sequence ID" value="CAC5384762.1"/>
    <property type="molecule type" value="Genomic_DNA"/>
</dbReference>
<accession>A0A6J8BM74</accession>
<evidence type="ECO:0000313" key="2">
    <source>
        <dbReference type="Proteomes" id="UP000507470"/>
    </source>
</evidence>